<dbReference type="EMBL" id="OV651820">
    <property type="protein sequence ID" value="CAH1114633.1"/>
    <property type="molecule type" value="Genomic_DNA"/>
</dbReference>
<organism evidence="2 3">
    <name type="scientific">Psylliodes chrysocephalus</name>
    <dbReference type="NCBI Taxonomy" id="3402493"/>
    <lineage>
        <taxon>Eukaryota</taxon>
        <taxon>Metazoa</taxon>
        <taxon>Ecdysozoa</taxon>
        <taxon>Arthropoda</taxon>
        <taxon>Hexapoda</taxon>
        <taxon>Insecta</taxon>
        <taxon>Pterygota</taxon>
        <taxon>Neoptera</taxon>
        <taxon>Endopterygota</taxon>
        <taxon>Coleoptera</taxon>
        <taxon>Polyphaga</taxon>
        <taxon>Cucujiformia</taxon>
        <taxon>Chrysomeloidea</taxon>
        <taxon>Chrysomelidae</taxon>
        <taxon>Galerucinae</taxon>
        <taxon>Alticini</taxon>
        <taxon>Psylliodes</taxon>
    </lineage>
</organism>
<dbReference type="OrthoDB" id="7450257at2759"/>
<accession>A0A9P0DD95</accession>
<gene>
    <name evidence="2" type="ORF">PSYICH_LOCUS14911</name>
</gene>
<proteinExistence type="predicted"/>
<sequence>MKNSGHKKLEDQIDSLQKEIKKRTGCVSDFRTAISQTINRFKAISHDGKQRTAWKVDFAKKITRGYIRHLPLLHVKKSIPGRPAIPFEESTERIKRQRTQELRKSTPLPELVYATKMKLKASGQGAASKIIKDILSDPSKPSKYLKASQQSLETDTMMSREDAVALLVEADLSRHQYNILKSKSPKSSKSRKIFALLPPPSSDLDESSDEENSVFHCESYRVESDAESESSESVSLPPEVQKNIY</sequence>
<dbReference type="AlphaFoldDB" id="A0A9P0DD95"/>
<dbReference type="Proteomes" id="UP001153636">
    <property type="component" value="Chromosome 8"/>
</dbReference>
<keyword evidence="3" id="KW-1185">Reference proteome</keyword>
<evidence type="ECO:0000256" key="1">
    <source>
        <dbReference type="SAM" id="MobiDB-lite"/>
    </source>
</evidence>
<feature type="region of interest" description="Disordered" evidence="1">
    <location>
        <begin position="182"/>
        <end position="245"/>
    </location>
</feature>
<name>A0A9P0DD95_9CUCU</name>
<evidence type="ECO:0000313" key="3">
    <source>
        <dbReference type="Proteomes" id="UP001153636"/>
    </source>
</evidence>
<feature type="compositionally biased region" description="Acidic residues" evidence="1">
    <location>
        <begin position="203"/>
        <end position="212"/>
    </location>
</feature>
<evidence type="ECO:0000313" key="2">
    <source>
        <dbReference type="EMBL" id="CAH1114633.1"/>
    </source>
</evidence>
<feature type="compositionally biased region" description="Basic residues" evidence="1">
    <location>
        <begin position="183"/>
        <end position="192"/>
    </location>
</feature>
<protein>
    <submittedName>
        <fullName evidence="2">Uncharacterized protein</fullName>
    </submittedName>
</protein>
<reference evidence="2" key="1">
    <citation type="submission" date="2022-01" db="EMBL/GenBank/DDBJ databases">
        <authorList>
            <person name="King R."/>
        </authorList>
    </citation>
    <scope>NUCLEOTIDE SEQUENCE</scope>
</reference>